<comment type="caution">
    <text evidence="3">The sequence shown here is derived from an EMBL/GenBank/DDBJ whole genome shotgun (WGS) entry which is preliminary data.</text>
</comment>
<dbReference type="InterPro" id="IPR029071">
    <property type="entry name" value="Ubiquitin-like_domsf"/>
</dbReference>
<dbReference type="GO" id="GO:0007165">
    <property type="term" value="P:signal transduction"/>
    <property type="evidence" value="ECO:0007669"/>
    <property type="project" value="InterPro"/>
</dbReference>
<dbReference type="InterPro" id="IPR000159">
    <property type="entry name" value="RA_dom"/>
</dbReference>
<keyword evidence="4" id="KW-1185">Reference proteome</keyword>
<dbReference type="AlphaFoldDB" id="A0A9D3RHI5"/>
<proteinExistence type="predicted"/>
<reference evidence="3" key="1">
    <citation type="submission" date="2021-01" db="EMBL/GenBank/DDBJ databases">
        <title>A chromosome-scale assembly of European eel, Anguilla anguilla.</title>
        <authorList>
            <person name="Henkel C."/>
            <person name="Jong-Raadsen S.A."/>
            <person name="Dufour S."/>
            <person name="Weltzien F.-A."/>
            <person name="Palstra A.P."/>
            <person name="Pelster B."/>
            <person name="Spaink H.P."/>
            <person name="Van Den Thillart G.E."/>
            <person name="Jansen H."/>
            <person name="Zahm M."/>
            <person name="Klopp C."/>
            <person name="Cedric C."/>
            <person name="Louis A."/>
            <person name="Berthelot C."/>
            <person name="Parey E."/>
            <person name="Roest Crollius H."/>
            <person name="Montfort J."/>
            <person name="Robinson-Rechavi M."/>
            <person name="Bucao C."/>
            <person name="Bouchez O."/>
            <person name="Gislard M."/>
            <person name="Lluch J."/>
            <person name="Milhes M."/>
            <person name="Lampietro C."/>
            <person name="Lopez Roques C."/>
            <person name="Donnadieu C."/>
            <person name="Braasch I."/>
            <person name="Desvignes T."/>
            <person name="Postlethwait J."/>
            <person name="Bobe J."/>
            <person name="Guiguen Y."/>
            <person name="Dirks R."/>
        </authorList>
    </citation>
    <scope>NUCLEOTIDE SEQUENCE</scope>
    <source>
        <strain evidence="3">Tag_6206</strain>
        <tissue evidence="3">Liver</tissue>
    </source>
</reference>
<gene>
    <name evidence="3" type="ORF">ANANG_G00310210</name>
</gene>
<organism evidence="3 4">
    <name type="scientific">Anguilla anguilla</name>
    <name type="common">European freshwater eel</name>
    <name type="synonym">Muraena anguilla</name>
    <dbReference type="NCBI Taxonomy" id="7936"/>
    <lineage>
        <taxon>Eukaryota</taxon>
        <taxon>Metazoa</taxon>
        <taxon>Chordata</taxon>
        <taxon>Craniata</taxon>
        <taxon>Vertebrata</taxon>
        <taxon>Euteleostomi</taxon>
        <taxon>Actinopterygii</taxon>
        <taxon>Neopterygii</taxon>
        <taxon>Teleostei</taxon>
        <taxon>Anguilliformes</taxon>
        <taxon>Anguillidae</taxon>
        <taxon>Anguilla</taxon>
    </lineage>
</organism>
<feature type="region of interest" description="Disordered" evidence="1">
    <location>
        <begin position="134"/>
        <end position="225"/>
    </location>
</feature>
<dbReference type="EMBL" id="JAFIRN010000019">
    <property type="protein sequence ID" value="KAG5830399.1"/>
    <property type="molecule type" value="Genomic_DNA"/>
</dbReference>
<protein>
    <recommendedName>
        <fullName evidence="2">Ras-associating domain-containing protein</fullName>
    </recommendedName>
</protein>
<name>A0A9D3RHI5_ANGAN</name>
<dbReference type="SUPFAM" id="SSF54236">
    <property type="entry name" value="Ubiquitin-like"/>
    <property type="match status" value="1"/>
</dbReference>
<dbReference type="PANTHER" id="PTHR15286">
    <property type="entry name" value="RAS-ASSOCIATING DOMAIN CONTAINING PROTEIN"/>
    <property type="match status" value="1"/>
</dbReference>
<feature type="compositionally biased region" description="Acidic residues" evidence="1">
    <location>
        <begin position="154"/>
        <end position="167"/>
    </location>
</feature>
<dbReference type="Gene3D" id="3.10.20.90">
    <property type="entry name" value="Phosphatidylinositol 3-kinase Catalytic Subunit, Chain A, domain 1"/>
    <property type="match status" value="1"/>
</dbReference>
<feature type="domain" description="Ras-associating" evidence="2">
    <location>
        <begin position="24"/>
        <end position="93"/>
    </location>
</feature>
<evidence type="ECO:0000256" key="1">
    <source>
        <dbReference type="SAM" id="MobiDB-lite"/>
    </source>
</evidence>
<dbReference type="PROSITE" id="PS50200">
    <property type="entry name" value="RA"/>
    <property type="match status" value="1"/>
</dbReference>
<dbReference type="Proteomes" id="UP001044222">
    <property type="component" value="Chromosome 19"/>
</dbReference>
<evidence type="ECO:0000313" key="3">
    <source>
        <dbReference type="EMBL" id="KAG5830399.1"/>
    </source>
</evidence>
<feature type="non-terminal residue" evidence="3">
    <location>
        <position position="225"/>
    </location>
</feature>
<evidence type="ECO:0000313" key="4">
    <source>
        <dbReference type="Proteomes" id="UP001044222"/>
    </source>
</evidence>
<accession>A0A9D3RHI5</accession>
<dbReference type="PANTHER" id="PTHR15286:SF10">
    <property type="entry name" value="RAS ASSOCIATION DOMAIN-CONTAINING PROTEIN 9"/>
    <property type="match status" value="1"/>
</dbReference>
<sequence length="225" mass="23164">MAPFGKKFLKARLKNRSEGRDGEPGKEIQVWVRREEKTVCGLTKHTTCAEVVQALLEDRASRPPDAGGAAPAEYCLLERWKGFERALPPHPNPAPLDRLGGRAALRAVCAGERARLWASNRGVAAAATTAVAAGVEGRGPGPGAVRQVPAGGQAEEDGEEGLPEAGEDAGAGAGDLARGRRGVRRPGPADHLPGPRPPGAGPQDAGAGPGDRARRVGLGAALETP</sequence>
<dbReference type="InterPro" id="IPR033593">
    <property type="entry name" value="N-RASSF"/>
</dbReference>
<evidence type="ECO:0000259" key="2">
    <source>
        <dbReference type="PROSITE" id="PS50200"/>
    </source>
</evidence>